<evidence type="ECO:0000313" key="2">
    <source>
        <dbReference type="EMBL" id="OBR64051.1"/>
    </source>
</evidence>
<accession>A0A1A5YEI5</accession>
<dbReference type="Proteomes" id="UP000092024">
    <property type="component" value="Unassembled WGS sequence"/>
</dbReference>
<dbReference type="RefSeq" id="WP_068685477.1">
    <property type="nucleotide sequence ID" value="NZ_LYPA01000067.1"/>
</dbReference>
<organism evidence="2 3">
    <name type="scientific">Paenibacillus oryzae</name>
    <dbReference type="NCBI Taxonomy" id="1844972"/>
    <lineage>
        <taxon>Bacteria</taxon>
        <taxon>Bacillati</taxon>
        <taxon>Bacillota</taxon>
        <taxon>Bacilli</taxon>
        <taxon>Bacillales</taxon>
        <taxon>Paenibacillaceae</taxon>
        <taxon>Paenibacillus</taxon>
    </lineage>
</organism>
<dbReference type="STRING" id="1844972.A7K91_20380"/>
<protein>
    <recommendedName>
        <fullName evidence="4">PQ-loop repeat-containing protein</fullName>
    </recommendedName>
</protein>
<dbReference type="Gene3D" id="1.20.1280.290">
    <property type="match status" value="1"/>
</dbReference>
<feature type="transmembrane region" description="Helical" evidence="1">
    <location>
        <begin position="6"/>
        <end position="26"/>
    </location>
</feature>
<sequence length="91" mass="10228">MIFALFQLVGGIILSFGWIPQILQMIKTKSAKDLNQNTFWLLFTGIGFMEVYAVSLAMDGVGYAFLITNSLSLVLIVIILALIMKYRHNNN</sequence>
<name>A0A1A5YEI5_9BACL</name>
<dbReference type="EMBL" id="LYPA01000067">
    <property type="protein sequence ID" value="OBR64051.1"/>
    <property type="molecule type" value="Genomic_DNA"/>
</dbReference>
<evidence type="ECO:0008006" key="4">
    <source>
        <dbReference type="Google" id="ProtNLM"/>
    </source>
</evidence>
<feature type="transmembrane region" description="Helical" evidence="1">
    <location>
        <begin position="38"/>
        <end position="57"/>
    </location>
</feature>
<dbReference type="AlphaFoldDB" id="A0A1A5YEI5"/>
<keyword evidence="1" id="KW-0812">Transmembrane</keyword>
<dbReference type="OrthoDB" id="2989163at2"/>
<comment type="caution">
    <text evidence="2">The sequence shown here is derived from an EMBL/GenBank/DDBJ whole genome shotgun (WGS) entry which is preliminary data.</text>
</comment>
<evidence type="ECO:0000313" key="3">
    <source>
        <dbReference type="Proteomes" id="UP000092024"/>
    </source>
</evidence>
<proteinExistence type="predicted"/>
<keyword evidence="3" id="KW-1185">Reference proteome</keyword>
<gene>
    <name evidence="2" type="ORF">A7K91_20380</name>
</gene>
<keyword evidence="1" id="KW-0472">Membrane</keyword>
<keyword evidence="1" id="KW-1133">Transmembrane helix</keyword>
<feature type="transmembrane region" description="Helical" evidence="1">
    <location>
        <begin position="63"/>
        <end position="83"/>
    </location>
</feature>
<reference evidence="2 3" key="1">
    <citation type="submission" date="2016-05" db="EMBL/GenBank/DDBJ databases">
        <title>Paenibacillus oryzae. sp. nov., isolated from the rice root.</title>
        <authorList>
            <person name="Zhang J."/>
            <person name="Zhang X."/>
        </authorList>
    </citation>
    <scope>NUCLEOTIDE SEQUENCE [LARGE SCALE GENOMIC DNA]</scope>
    <source>
        <strain evidence="2 3">1DrF-4</strain>
    </source>
</reference>
<evidence type="ECO:0000256" key="1">
    <source>
        <dbReference type="SAM" id="Phobius"/>
    </source>
</evidence>